<protein>
    <recommendedName>
        <fullName evidence="3">THO complex subunit 2</fullName>
    </recommendedName>
</protein>
<feature type="region of interest" description="Disordered" evidence="6">
    <location>
        <begin position="1138"/>
        <end position="1682"/>
    </location>
</feature>
<feature type="compositionally biased region" description="Basic and acidic residues" evidence="6">
    <location>
        <begin position="1516"/>
        <end position="1526"/>
    </location>
</feature>
<feature type="compositionally biased region" description="Polar residues" evidence="6">
    <location>
        <begin position="1308"/>
        <end position="1340"/>
    </location>
</feature>
<feature type="compositionally biased region" description="Polar residues" evidence="6">
    <location>
        <begin position="1257"/>
        <end position="1270"/>
    </location>
</feature>
<feature type="compositionally biased region" description="Basic and acidic residues" evidence="6">
    <location>
        <begin position="1206"/>
        <end position="1232"/>
    </location>
</feature>
<dbReference type="GO" id="GO:0006397">
    <property type="term" value="P:mRNA processing"/>
    <property type="evidence" value="ECO:0007669"/>
    <property type="project" value="InterPro"/>
</dbReference>
<proteinExistence type="inferred from homology"/>
<reference evidence="10 11" key="1">
    <citation type="journal article" date="2005" name="Nature">
        <title>The map-based sequence of the rice genome.</title>
        <authorList>
            <consortium name="International rice genome sequencing project (IRGSP)"/>
            <person name="Matsumoto T."/>
            <person name="Wu J."/>
            <person name="Kanamori H."/>
            <person name="Katayose Y."/>
            <person name="Fujisawa M."/>
            <person name="Namiki N."/>
            <person name="Mizuno H."/>
            <person name="Yamamoto K."/>
            <person name="Antonio B.A."/>
            <person name="Baba T."/>
            <person name="Sakata K."/>
            <person name="Nagamura Y."/>
            <person name="Aoki H."/>
            <person name="Arikawa K."/>
            <person name="Arita K."/>
            <person name="Bito T."/>
            <person name="Chiden Y."/>
            <person name="Fujitsuka N."/>
            <person name="Fukunaka R."/>
            <person name="Hamada M."/>
            <person name="Harada C."/>
            <person name="Hayashi A."/>
            <person name="Hijishita S."/>
            <person name="Honda M."/>
            <person name="Hosokawa S."/>
            <person name="Ichikawa Y."/>
            <person name="Idonuma A."/>
            <person name="Iijima M."/>
            <person name="Ikeda M."/>
            <person name="Ikeno M."/>
            <person name="Ito K."/>
            <person name="Ito S."/>
            <person name="Ito T."/>
            <person name="Ito Y."/>
            <person name="Ito Y."/>
            <person name="Iwabuchi A."/>
            <person name="Kamiya K."/>
            <person name="Karasawa W."/>
            <person name="Kurita K."/>
            <person name="Katagiri S."/>
            <person name="Kikuta A."/>
            <person name="Kobayashi H."/>
            <person name="Kobayashi N."/>
            <person name="Machita K."/>
            <person name="Maehara T."/>
            <person name="Masukawa M."/>
            <person name="Mizubayashi T."/>
            <person name="Mukai Y."/>
            <person name="Nagasaki H."/>
            <person name="Nagata Y."/>
            <person name="Naito S."/>
            <person name="Nakashima M."/>
            <person name="Nakama Y."/>
            <person name="Nakamichi Y."/>
            <person name="Nakamura M."/>
            <person name="Meguro A."/>
            <person name="Negishi M."/>
            <person name="Ohta I."/>
            <person name="Ohta T."/>
            <person name="Okamoto M."/>
            <person name="Ono N."/>
            <person name="Saji S."/>
            <person name="Sakaguchi M."/>
            <person name="Sakai K."/>
            <person name="Shibata M."/>
            <person name="Shimokawa T."/>
            <person name="Song J."/>
            <person name="Takazaki Y."/>
            <person name="Terasawa K."/>
            <person name="Tsugane M."/>
            <person name="Tsuji K."/>
            <person name="Ueda S."/>
            <person name="Waki K."/>
            <person name="Yamagata H."/>
            <person name="Yamamoto M."/>
            <person name="Yamamoto S."/>
            <person name="Yamane H."/>
            <person name="Yoshiki S."/>
            <person name="Yoshihara R."/>
            <person name="Yukawa K."/>
            <person name="Zhong H."/>
            <person name="Yano M."/>
            <person name="Yuan Q."/>
            <person name="Ouyang S."/>
            <person name="Liu J."/>
            <person name="Jones K.M."/>
            <person name="Gansberger K."/>
            <person name="Moffat K."/>
            <person name="Hill J."/>
            <person name="Bera J."/>
            <person name="Fadrosh D."/>
            <person name="Jin S."/>
            <person name="Johri S."/>
            <person name="Kim M."/>
            <person name="Overton L."/>
            <person name="Reardon M."/>
            <person name="Tsitrin T."/>
            <person name="Vuong H."/>
            <person name="Weaver B."/>
            <person name="Ciecko A."/>
            <person name="Tallon L."/>
            <person name="Jackson J."/>
            <person name="Pai G."/>
            <person name="Aken S.V."/>
            <person name="Utterback T."/>
            <person name="Reidmuller S."/>
            <person name="Feldblyum T."/>
            <person name="Hsiao J."/>
            <person name="Zismann V."/>
            <person name="Iobst S."/>
            <person name="de Vazeille A.R."/>
            <person name="Buell C.R."/>
            <person name="Ying K."/>
            <person name="Li Y."/>
            <person name="Lu T."/>
            <person name="Huang Y."/>
            <person name="Zhao Q."/>
            <person name="Feng Q."/>
            <person name="Zhang L."/>
            <person name="Zhu J."/>
            <person name="Weng Q."/>
            <person name="Mu J."/>
            <person name="Lu Y."/>
            <person name="Fan D."/>
            <person name="Liu Y."/>
            <person name="Guan J."/>
            <person name="Zhang Y."/>
            <person name="Yu S."/>
            <person name="Liu X."/>
            <person name="Zhang Y."/>
            <person name="Hong G."/>
            <person name="Han B."/>
            <person name="Choisne N."/>
            <person name="Demange N."/>
            <person name="Orjeda G."/>
            <person name="Samain S."/>
            <person name="Cattolico L."/>
            <person name="Pelletier E."/>
            <person name="Couloux A."/>
            <person name="Segurens B."/>
            <person name="Wincker P."/>
            <person name="D'Hont A."/>
            <person name="Scarpelli C."/>
            <person name="Weissenbach J."/>
            <person name="Salanoubat M."/>
            <person name="Quetier F."/>
            <person name="Yu Y."/>
            <person name="Kim H.R."/>
            <person name="Rambo T."/>
            <person name="Currie J."/>
            <person name="Collura K."/>
            <person name="Luo M."/>
            <person name="Yang T."/>
            <person name="Ammiraju J.S.S."/>
            <person name="Engler F."/>
            <person name="Soderlund C."/>
            <person name="Wing R.A."/>
            <person name="Palmer L.E."/>
            <person name="de la Bastide M."/>
            <person name="Spiegel L."/>
            <person name="Nascimento L."/>
            <person name="Zutavern T."/>
            <person name="O'Shaughnessy A."/>
            <person name="Dike S."/>
            <person name="Dedhia N."/>
            <person name="Preston R."/>
            <person name="Balija V."/>
            <person name="McCombie W.R."/>
            <person name="Chow T."/>
            <person name="Chen H."/>
            <person name="Chung M."/>
            <person name="Chen C."/>
            <person name="Shaw J."/>
            <person name="Wu H."/>
            <person name="Hsiao K."/>
            <person name="Chao Y."/>
            <person name="Chu M."/>
            <person name="Cheng C."/>
            <person name="Hour A."/>
            <person name="Lee P."/>
            <person name="Lin S."/>
            <person name="Lin Y."/>
            <person name="Liou J."/>
            <person name="Liu S."/>
            <person name="Hsing Y."/>
            <person name="Raghuvanshi S."/>
            <person name="Mohanty A."/>
            <person name="Bharti A.K."/>
            <person name="Gaur A."/>
            <person name="Gupta V."/>
            <person name="Kumar D."/>
            <person name="Ravi V."/>
            <person name="Vij S."/>
            <person name="Kapur A."/>
            <person name="Khurana P."/>
            <person name="Khurana P."/>
            <person name="Khurana J.P."/>
            <person name="Tyagi A.K."/>
            <person name="Gaikwad K."/>
            <person name="Singh A."/>
            <person name="Dalal V."/>
            <person name="Srivastava S."/>
            <person name="Dixit A."/>
            <person name="Pal A.K."/>
            <person name="Ghazi I.A."/>
            <person name="Yadav M."/>
            <person name="Pandit A."/>
            <person name="Bhargava A."/>
            <person name="Sureshbabu K."/>
            <person name="Batra K."/>
            <person name="Sharma T.R."/>
            <person name="Mohapatra T."/>
            <person name="Singh N.K."/>
            <person name="Messing J."/>
            <person name="Nelson A.B."/>
            <person name="Fuks G."/>
            <person name="Kavchok S."/>
            <person name="Keizer G."/>
            <person name="Linton E."/>
            <person name="Llaca V."/>
            <person name="Song R."/>
            <person name="Tanyolac B."/>
            <person name="Young S."/>
            <person name="Ho-Il K."/>
            <person name="Hahn J.H."/>
            <person name="Sangsakoo G."/>
            <person name="Vanavichit A."/>
            <person name="de Mattos Luiz.A.T."/>
            <person name="Zimmer P.D."/>
            <person name="Malone G."/>
            <person name="Dellagostin O."/>
            <person name="de Oliveira A.C."/>
            <person name="Bevan M."/>
            <person name="Bancroft I."/>
            <person name="Minx P."/>
            <person name="Cordum H."/>
            <person name="Wilson R."/>
            <person name="Cheng Z."/>
            <person name="Jin W."/>
            <person name="Jiang J."/>
            <person name="Leong S.A."/>
            <person name="Iwama H."/>
            <person name="Gojobori T."/>
            <person name="Itoh T."/>
            <person name="Niimura Y."/>
            <person name="Fujii Y."/>
            <person name="Habara T."/>
            <person name="Sakai H."/>
            <person name="Sato Y."/>
            <person name="Wilson G."/>
            <person name="Kumar K."/>
            <person name="McCouch S."/>
            <person name="Juretic N."/>
            <person name="Hoen D."/>
            <person name="Wright S."/>
            <person name="Bruskiewich R."/>
            <person name="Bureau T."/>
            <person name="Miyao A."/>
            <person name="Hirochika H."/>
            <person name="Nishikawa T."/>
            <person name="Kadowaki K."/>
            <person name="Sugiura M."/>
            <person name="Burr B."/>
            <person name="Sasaki T."/>
        </authorList>
    </citation>
    <scope>NUCLEOTIDE SEQUENCE [LARGE SCALE GENOMIC DNA]</scope>
    <source>
        <strain evidence="11">cv. Nipponbare</strain>
    </source>
</reference>
<feature type="compositionally biased region" description="Basic and acidic residues" evidence="6">
    <location>
        <begin position="1404"/>
        <end position="1495"/>
    </location>
</feature>
<evidence type="ECO:0000256" key="3">
    <source>
        <dbReference type="ARBA" id="ARBA00019596"/>
    </source>
</evidence>
<feature type="compositionally biased region" description="Basic and acidic residues" evidence="6">
    <location>
        <begin position="1153"/>
        <end position="1177"/>
    </location>
</feature>
<evidence type="ECO:0000259" key="8">
    <source>
        <dbReference type="Pfam" id="PF11732"/>
    </source>
</evidence>
<evidence type="ECO:0000313" key="10">
    <source>
        <dbReference type="EMBL" id="BAF07111.2"/>
    </source>
</evidence>
<dbReference type="PANTHER" id="PTHR21597">
    <property type="entry name" value="THO2 PROTEIN"/>
    <property type="match status" value="1"/>
</dbReference>
<dbReference type="InterPro" id="IPR032302">
    <property type="entry name" value="THOC2_N"/>
</dbReference>
<feature type="compositionally biased region" description="Polar residues" evidence="6">
    <location>
        <begin position="1186"/>
        <end position="1198"/>
    </location>
</feature>
<name>Q0JGL7_ORYSJ</name>
<dbReference type="InterPro" id="IPR040007">
    <property type="entry name" value="Tho2"/>
</dbReference>
<feature type="compositionally biased region" description="Basic and acidic residues" evidence="6">
    <location>
        <begin position="1654"/>
        <end position="1682"/>
    </location>
</feature>
<reference evidence="11" key="2">
    <citation type="journal article" date="2008" name="Nucleic Acids Res.">
        <title>The rice annotation project database (RAP-DB): 2008 update.</title>
        <authorList>
            <consortium name="The rice annotation project (RAP)"/>
        </authorList>
    </citation>
    <scope>GENOME REANNOTATION</scope>
    <source>
        <strain evidence="11">cv. Nipponbare</strain>
    </source>
</reference>
<feature type="domain" description="THO complex subunitTHOC2 N-terminal" evidence="8">
    <location>
        <begin position="497"/>
        <end position="572"/>
    </location>
</feature>
<dbReference type="Pfam" id="PF11732">
    <property type="entry name" value="Thoc2"/>
    <property type="match status" value="1"/>
</dbReference>
<gene>
    <name evidence="10" type="ordered locus">Os01g0916800</name>
</gene>
<feature type="compositionally biased region" description="Polar residues" evidence="6">
    <location>
        <begin position="1628"/>
        <end position="1637"/>
    </location>
</feature>
<feature type="domain" description="THO complex subunit 2 N-terminal" evidence="9">
    <location>
        <begin position="39"/>
        <end position="363"/>
    </location>
</feature>
<dbReference type="InterPro" id="IPR021418">
    <property type="entry name" value="THO_THOC2_C"/>
</dbReference>
<dbReference type="Pfam" id="PF16134">
    <property type="entry name" value="THOC2_N"/>
    <property type="match status" value="2"/>
</dbReference>
<comment type="similarity">
    <text evidence="2">Belongs to the THOC2 family.</text>
</comment>
<dbReference type="GO" id="GO:0000347">
    <property type="term" value="C:THO complex"/>
    <property type="evidence" value="ECO:0007669"/>
    <property type="project" value="InterPro"/>
</dbReference>
<evidence type="ECO:0000259" key="7">
    <source>
        <dbReference type="Pfam" id="PF11262"/>
    </source>
</evidence>
<feature type="compositionally biased region" description="Basic and acidic residues" evidence="6">
    <location>
        <begin position="1346"/>
        <end position="1397"/>
    </location>
</feature>
<comment type="subcellular location">
    <subcellularLocation>
        <location evidence="1">Nucleus</location>
    </subcellularLocation>
</comment>
<feature type="compositionally biased region" description="Polar residues" evidence="6">
    <location>
        <begin position="1286"/>
        <end position="1300"/>
    </location>
</feature>
<evidence type="ECO:0000256" key="6">
    <source>
        <dbReference type="SAM" id="MobiDB-lite"/>
    </source>
</evidence>
<evidence type="ECO:0000259" key="9">
    <source>
        <dbReference type="Pfam" id="PF16134"/>
    </source>
</evidence>
<evidence type="ECO:0000313" key="11">
    <source>
        <dbReference type="Proteomes" id="UP000000763"/>
    </source>
</evidence>
<dbReference type="GO" id="GO:0006406">
    <property type="term" value="P:mRNA export from nucleus"/>
    <property type="evidence" value="ECO:0007669"/>
    <property type="project" value="InterPro"/>
</dbReference>
<dbReference type="EMBL" id="AP008207">
    <property type="protein sequence ID" value="BAF07111.2"/>
    <property type="molecule type" value="Genomic_DNA"/>
</dbReference>
<accession>Q0JGL7</accession>
<feature type="compositionally biased region" description="Basic and acidic residues" evidence="6">
    <location>
        <begin position="1556"/>
        <end position="1596"/>
    </location>
</feature>
<dbReference type="InterPro" id="IPR021726">
    <property type="entry name" value="THO_THOC2_N"/>
</dbReference>
<feature type="compositionally biased region" description="Basic and acidic residues" evidence="6">
    <location>
        <begin position="1245"/>
        <end position="1256"/>
    </location>
</feature>
<feature type="domain" description="THO complex subunitTHOC2 C-terminal" evidence="7">
    <location>
        <begin position="816"/>
        <end position="1111"/>
    </location>
</feature>
<organism evidence="10 11">
    <name type="scientific">Oryza sativa subsp. japonica</name>
    <name type="common">Rice</name>
    <dbReference type="NCBI Taxonomy" id="39947"/>
    <lineage>
        <taxon>Eukaryota</taxon>
        <taxon>Viridiplantae</taxon>
        <taxon>Streptophyta</taxon>
        <taxon>Embryophyta</taxon>
        <taxon>Tracheophyta</taxon>
        <taxon>Spermatophyta</taxon>
        <taxon>Magnoliopsida</taxon>
        <taxon>Liliopsida</taxon>
        <taxon>Poales</taxon>
        <taxon>Poaceae</taxon>
        <taxon>BOP clade</taxon>
        <taxon>Oryzoideae</taxon>
        <taxon>Oryzeae</taxon>
        <taxon>Oryzinae</taxon>
        <taxon>Oryza</taxon>
        <taxon>Oryza sativa</taxon>
    </lineage>
</organism>
<evidence type="ECO:0000256" key="5">
    <source>
        <dbReference type="SAM" id="Coils"/>
    </source>
</evidence>
<evidence type="ECO:0000256" key="2">
    <source>
        <dbReference type="ARBA" id="ARBA00007857"/>
    </source>
</evidence>
<keyword evidence="5" id="KW-0175">Coiled coil</keyword>
<evidence type="ECO:0000256" key="4">
    <source>
        <dbReference type="ARBA" id="ARBA00023242"/>
    </source>
</evidence>
<dbReference type="KEGG" id="dosa:Os01g0916800"/>
<dbReference type="Pfam" id="PF11262">
    <property type="entry name" value="Tho2"/>
    <property type="match status" value="1"/>
</dbReference>
<sequence>MSPPLQAPDYKHVTEECLREWKGQPAAAAAFRVPDPVPMARFLYELCWAVVRGDLPPQKCRVALDSVEFVEEAQRGEVGSVLADIIAHLGQDVTISGEYRSRLVKMTKSFVESSLIAPRLLQERCEEEFLWEVELSKSKGQDLKAKEVRVNTRLLYQQTKFNLLREESEGYAKLVTLLCQIGSDLACQNSSSVTMSIIKSLIGHFDLDPNRVFDIVLECFELYPDNTIFCQLIPLFPKSHAAQILGFKFQYYQRLDVNSTVPPGLFRIAALLVKSGFIDLDSLYAHLLPNDDEAFEHFDSFVTRKIDEASNIGKINLAATGKDLMDDEKQEITIDLYTALEMENDIIDERAPEIEKNQKLGLLLGFLDHAQLLFERLARLNPVEHVCRVLKAYHLSAKESIRTAGVMSPDSRIEEALGSCLLPSLQLIPANPAVDMEIWGVLSLLPYETRYRLYGEWEKDTEQNPIVLAARQTAKLDTRRLLKRLAKENLKQLGRMVAKLAHANPMTVLRTIIQQVEAYRDMITPVVDAFKYLTQLEFDILQYIVIERLAQGGREKLKDDGLNLSDWLQCLASFWGHLCKKHHSVELRSLFQYLVNQLKKDTGIELVVLEELIQQMANVQYTENMTEEQVDAMAGSETLRLQASSLFGSTRNSKVLTKSTNKLRDSLLPKEEPKLAIPLLLLIAQHRSKIIINADATYIKMVSEQFDRCHGILLQYVEFLSTAVTPTTYVQLIPPLEDLINKYHIEPDVAFLIYRPVMRLFKSTNGGDTYWPLDDNEEGESVSCDDLILHPDTSHKSIMWSDLLSTVRNTFPAKTWNGLSPDLYATFWGLTLYDLHFPKDRYDAEIKKLHENLKQLEDNSDNSSIAISRRKKDKERIQDLLDKLNNESHKHQQHIASVLQRLGREKVKWLNSSPDALKINMEFFQRCIFPRCVFSMQDAVYCAMFVQTLHSLETPFFNTVNHIDVFICKTLQPMICCCTEYEAGRLGRFLHETLKMAYRWKSDESLYERECGNKPGFAVYIRYPNSQRVSYSQFVRVHWKWSGRITKVLNQCMESKEYMEIRNALIVLTKISSIFPVIRKSGVNLEKRVAKLKGDEREDLKVLATGVAAALAARKSSWLSEEEFGMGLLDLKQGPAKIVPGNQSADPLTAKDQSVRAKSIEGRHERSEAAMKPDAQQKKNALAANGSDNQMPSSSAQGKVSGIIRGSDEPPKLLSDEGVKVSKPTAESETRVPQKRVAHNAGKVSKHDMVKEDTKSGKSTNRGVTQQGSSVPVDKEVLSQAADGVQDTTSNSLAASNGNLHTAPRKVSASSQKSTLLATHTGGAANSSGESTDLIDSNMKQQKRFVPTEEQDRGTKWRKGESEGRDGDFTEHTDKDRNLDSRLVDKFRPMDHDKSASEEQILSRPEKSKEKADDKYDRDPREKADRTERRRGEDIERPTDKSLERRERSIERMQERGTDRAPDKGREDRNKEERNKVKHAEPSIDRAHPSDERFRGQSLPPPPPLPASFVPQSVGNRRDEDTDRRGGSTRHNQRSSPRRDDKEKWHLEDNAASLQDDGKHRREEDIRDRKREDRDVSSSKVDDRDRDKSSIVKDESDPNSASKRRKIKRDQSGLEAGEYAPSAPQLPSHGTSSSQVFETRERERKGAISQHRISHADDLPRIHGKDSSKTSRREADQNITRE</sequence>
<dbReference type="PANTHER" id="PTHR21597:SF0">
    <property type="entry name" value="THO COMPLEX SUBUNIT 2"/>
    <property type="match status" value="1"/>
</dbReference>
<keyword evidence="4" id="KW-0539">Nucleus</keyword>
<feature type="domain" description="THO complex subunit 2 N-terminal" evidence="9">
    <location>
        <begin position="412"/>
        <end position="495"/>
    </location>
</feature>
<feature type="compositionally biased region" description="Basic and acidic residues" evidence="6">
    <location>
        <begin position="1537"/>
        <end position="1549"/>
    </location>
</feature>
<feature type="coiled-coil region" evidence="5">
    <location>
        <begin position="839"/>
        <end position="894"/>
    </location>
</feature>
<evidence type="ECO:0000256" key="1">
    <source>
        <dbReference type="ARBA" id="ARBA00004123"/>
    </source>
</evidence>
<dbReference type="Proteomes" id="UP000000763">
    <property type="component" value="Chromosome 1"/>
</dbReference>